<dbReference type="AlphaFoldDB" id="A0A0P6VGB9"/>
<evidence type="ECO:0000256" key="1">
    <source>
        <dbReference type="ARBA" id="ARBA00004141"/>
    </source>
</evidence>
<organism evidence="7 8">
    <name type="scientific">Prosthecodimorpha hirschii</name>
    <dbReference type="NCBI Taxonomy" id="665126"/>
    <lineage>
        <taxon>Bacteria</taxon>
        <taxon>Pseudomonadati</taxon>
        <taxon>Pseudomonadota</taxon>
        <taxon>Alphaproteobacteria</taxon>
        <taxon>Hyphomicrobiales</taxon>
        <taxon>Ancalomicrobiaceae</taxon>
        <taxon>Prosthecodimorpha</taxon>
    </lineage>
</organism>
<evidence type="ECO:0000256" key="4">
    <source>
        <dbReference type="ARBA" id="ARBA00022989"/>
    </source>
</evidence>
<evidence type="ECO:0008006" key="9">
    <source>
        <dbReference type="Google" id="ProtNLM"/>
    </source>
</evidence>
<keyword evidence="8" id="KW-1185">Reference proteome</keyword>
<evidence type="ECO:0000256" key="5">
    <source>
        <dbReference type="ARBA" id="ARBA00023136"/>
    </source>
</evidence>
<evidence type="ECO:0000256" key="6">
    <source>
        <dbReference type="SAM" id="Phobius"/>
    </source>
</evidence>
<feature type="transmembrane region" description="Helical" evidence="6">
    <location>
        <begin position="63"/>
        <end position="84"/>
    </location>
</feature>
<dbReference type="PANTHER" id="PTHR21716:SF64">
    <property type="entry name" value="AI-2 TRANSPORT PROTEIN TQSA"/>
    <property type="match status" value="1"/>
</dbReference>
<evidence type="ECO:0000256" key="2">
    <source>
        <dbReference type="ARBA" id="ARBA00009773"/>
    </source>
</evidence>
<comment type="similarity">
    <text evidence="2">Belongs to the autoinducer-2 exporter (AI-2E) (TC 2.A.86) family.</text>
</comment>
<dbReference type="PANTHER" id="PTHR21716">
    <property type="entry name" value="TRANSMEMBRANE PROTEIN"/>
    <property type="match status" value="1"/>
</dbReference>
<sequence>MPLNLTRQIQFWFAALFVLILFLWLFSGVLLPFVSGMALAYLLDPVADRLQKAGLSRGMATAVIVFGLILGLVVILILVVPLLANQISGFVQLLPSYATRLQSFFSQAMEGRLGRLMGTNAKDLEALLGSSLSQGAGWIAGILHSVWNGGQALVSVVTLMVIAPVVTFYMLLDWDRMISKVDSWLPPRHRPTVRRLAHEMDGAVAGFVRGQISVCIAMGAFYATGLTLLGLNFGLFIGLLSGILGFIPYVGFGIGLIASIVIAFGQFWPEWQWILAMLAVFGAGQVLEGSVLQPNWVGKNVGLHPVWLLFALFAFGSMLGFVGMLVAVPAAASIGVLARFALHQYLASPLYAAAGDD</sequence>
<comment type="caution">
    <text evidence="7">The sequence shown here is derived from an EMBL/GenBank/DDBJ whole genome shotgun (WGS) entry which is preliminary data.</text>
</comment>
<dbReference type="RefSeq" id="WP_054357215.1">
    <property type="nucleotide sequence ID" value="NZ_LJYW01000001.1"/>
</dbReference>
<name>A0A0P6VGB9_9HYPH</name>
<feature type="transmembrane region" description="Helical" evidence="6">
    <location>
        <begin position="271"/>
        <end position="287"/>
    </location>
</feature>
<proteinExistence type="inferred from homology"/>
<gene>
    <name evidence="7" type="ORF">ABB55_01465</name>
</gene>
<evidence type="ECO:0000313" key="7">
    <source>
        <dbReference type="EMBL" id="KPL51052.1"/>
    </source>
</evidence>
<dbReference type="GO" id="GO:0055085">
    <property type="term" value="P:transmembrane transport"/>
    <property type="evidence" value="ECO:0007669"/>
    <property type="project" value="TreeGrafter"/>
</dbReference>
<accession>A0A0P6VGB9</accession>
<evidence type="ECO:0000256" key="3">
    <source>
        <dbReference type="ARBA" id="ARBA00022692"/>
    </source>
</evidence>
<dbReference type="InterPro" id="IPR002549">
    <property type="entry name" value="AI-2E-like"/>
</dbReference>
<feature type="transmembrane region" description="Helical" evidence="6">
    <location>
        <begin position="153"/>
        <end position="172"/>
    </location>
</feature>
<feature type="transmembrane region" description="Helical" evidence="6">
    <location>
        <begin position="12"/>
        <end position="43"/>
    </location>
</feature>
<dbReference type="EMBL" id="LJYW01000001">
    <property type="protein sequence ID" value="KPL51052.1"/>
    <property type="molecule type" value="Genomic_DNA"/>
</dbReference>
<keyword evidence="5 6" id="KW-0472">Membrane</keyword>
<keyword evidence="4 6" id="KW-1133">Transmembrane helix</keyword>
<reference evidence="7 8" key="1">
    <citation type="submission" date="2015-09" db="EMBL/GenBank/DDBJ databases">
        <authorList>
            <person name="Jackson K.R."/>
            <person name="Lunt B.L."/>
            <person name="Fisher J.N.B."/>
            <person name="Gardner A.V."/>
            <person name="Bailey M.E."/>
            <person name="Deus L.M."/>
            <person name="Earl A.S."/>
            <person name="Gibby P.D."/>
            <person name="Hartmann K.A."/>
            <person name="Liu J.E."/>
            <person name="Manci A.M."/>
            <person name="Nielsen D.A."/>
            <person name="Solomon M.B."/>
            <person name="Breakwell D.P."/>
            <person name="Burnett S.H."/>
            <person name="Grose J.H."/>
        </authorList>
    </citation>
    <scope>NUCLEOTIDE SEQUENCE [LARGE SCALE GENOMIC DNA]</scope>
    <source>
        <strain evidence="7 8">16</strain>
    </source>
</reference>
<feature type="transmembrane region" description="Helical" evidence="6">
    <location>
        <begin position="307"/>
        <end position="338"/>
    </location>
</feature>
<protein>
    <recommendedName>
        <fullName evidence="9">Permease</fullName>
    </recommendedName>
</protein>
<reference evidence="7 8" key="2">
    <citation type="submission" date="2015-10" db="EMBL/GenBank/DDBJ databases">
        <title>Draft Genome Sequence of Prosthecomicrobium hirschii ATCC 27832.</title>
        <authorList>
            <person name="Daniel J."/>
            <person name="Givan S.A."/>
            <person name="Brun Y.V."/>
            <person name="Brown P.J."/>
        </authorList>
    </citation>
    <scope>NUCLEOTIDE SEQUENCE [LARGE SCALE GENOMIC DNA]</scope>
    <source>
        <strain evidence="7 8">16</strain>
    </source>
</reference>
<feature type="transmembrane region" description="Helical" evidence="6">
    <location>
        <begin position="246"/>
        <end position="264"/>
    </location>
</feature>
<dbReference type="Pfam" id="PF01594">
    <property type="entry name" value="AI-2E_transport"/>
    <property type="match status" value="1"/>
</dbReference>
<evidence type="ECO:0000313" key="8">
    <source>
        <dbReference type="Proteomes" id="UP000048984"/>
    </source>
</evidence>
<dbReference type="Proteomes" id="UP000048984">
    <property type="component" value="Unassembled WGS sequence"/>
</dbReference>
<dbReference type="GO" id="GO:0016020">
    <property type="term" value="C:membrane"/>
    <property type="evidence" value="ECO:0007669"/>
    <property type="project" value="UniProtKB-SubCell"/>
</dbReference>
<feature type="transmembrane region" description="Helical" evidence="6">
    <location>
        <begin position="219"/>
        <end position="240"/>
    </location>
</feature>
<comment type="subcellular location">
    <subcellularLocation>
        <location evidence="1">Membrane</location>
        <topology evidence="1">Multi-pass membrane protein</topology>
    </subcellularLocation>
</comment>
<dbReference type="STRING" id="665126.ABB55_01465"/>
<keyword evidence="3 6" id="KW-0812">Transmembrane</keyword>